<dbReference type="KEGG" id="als:DJ013_14060"/>
<evidence type="ECO:0000313" key="2">
    <source>
        <dbReference type="EMBL" id="AWW00918.1"/>
    </source>
</evidence>
<dbReference type="CDD" id="cd04301">
    <property type="entry name" value="NAT_SF"/>
    <property type="match status" value="1"/>
</dbReference>
<keyword evidence="2" id="KW-0808">Transferase</keyword>
<dbReference type="Proteomes" id="UP000249873">
    <property type="component" value="Chromosome"/>
</dbReference>
<reference evidence="2 3" key="1">
    <citation type="submission" date="2018-05" db="EMBL/GenBank/DDBJ databases">
        <title>Complete genome sequence of Arcticibacterium luteifluviistationis SM1504T, a cytophagaceae bacterium isolated from Arctic surface seawater.</title>
        <authorList>
            <person name="Li Y."/>
            <person name="Qin Q.-L."/>
        </authorList>
    </citation>
    <scope>NUCLEOTIDE SEQUENCE [LARGE SCALE GENOMIC DNA]</scope>
    <source>
        <strain evidence="2 3">SM1504</strain>
    </source>
</reference>
<dbReference type="InterPro" id="IPR016181">
    <property type="entry name" value="Acyl_CoA_acyltransferase"/>
</dbReference>
<sequence>MQVRSMLKEDWKVVKCIYQEGIDTGIATFQLSAPEWETWDKSHLKVGRLVLLENNTIQGWAALSPTSQREVYKGVCEVSIYIDPQTSGKGFGTLLLQKLIEESEKHGIWTLQSKIFPQNIASLVLHKKSGFREVGTREKIGQRKGIWYDNILLERRSPLF</sequence>
<dbReference type="PROSITE" id="PS51186">
    <property type="entry name" value="GNAT"/>
    <property type="match status" value="1"/>
</dbReference>
<keyword evidence="3" id="KW-1185">Reference proteome</keyword>
<dbReference type="PANTHER" id="PTHR43792:SF16">
    <property type="entry name" value="N-ACETYLTRANSFERASE DOMAIN-CONTAINING PROTEIN"/>
    <property type="match status" value="1"/>
</dbReference>
<dbReference type="GO" id="GO:0016747">
    <property type="term" value="F:acyltransferase activity, transferring groups other than amino-acyl groups"/>
    <property type="evidence" value="ECO:0007669"/>
    <property type="project" value="InterPro"/>
</dbReference>
<dbReference type="InterPro" id="IPR000182">
    <property type="entry name" value="GNAT_dom"/>
</dbReference>
<protein>
    <submittedName>
        <fullName evidence="2">N-acetyltransferase</fullName>
    </submittedName>
</protein>
<organism evidence="2 3">
    <name type="scientific">Arcticibacterium luteifluviistationis</name>
    <dbReference type="NCBI Taxonomy" id="1784714"/>
    <lineage>
        <taxon>Bacteria</taxon>
        <taxon>Pseudomonadati</taxon>
        <taxon>Bacteroidota</taxon>
        <taxon>Cytophagia</taxon>
        <taxon>Cytophagales</taxon>
        <taxon>Leadbetterellaceae</taxon>
        <taxon>Arcticibacterium</taxon>
    </lineage>
</organism>
<dbReference type="InterPro" id="IPR051531">
    <property type="entry name" value="N-acetyltransferase"/>
</dbReference>
<dbReference type="Gene3D" id="3.40.630.30">
    <property type="match status" value="1"/>
</dbReference>
<dbReference type="Pfam" id="PF00583">
    <property type="entry name" value="Acetyltransf_1"/>
    <property type="match status" value="1"/>
</dbReference>
<proteinExistence type="predicted"/>
<dbReference type="AlphaFoldDB" id="A0A2Z4GIE5"/>
<dbReference type="PANTHER" id="PTHR43792">
    <property type="entry name" value="GNAT FAMILY, PUTATIVE (AFU_ORTHOLOGUE AFUA_3G00765)-RELATED-RELATED"/>
    <property type="match status" value="1"/>
</dbReference>
<feature type="domain" description="N-acetyltransferase" evidence="1">
    <location>
        <begin position="1"/>
        <end position="158"/>
    </location>
</feature>
<name>A0A2Z4GIE5_9BACT</name>
<dbReference type="OrthoDB" id="9799096at2"/>
<evidence type="ECO:0000313" key="3">
    <source>
        <dbReference type="Proteomes" id="UP000249873"/>
    </source>
</evidence>
<dbReference type="SUPFAM" id="SSF55729">
    <property type="entry name" value="Acyl-CoA N-acyltransferases (Nat)"/>
    <property type="match status" value="1"/>
</dbReference>
<accession>A0A2Z4GIE5</accession>
<gene>
    <name evidence="2" type="ORF">DJ013_14060</name>
</gene>
<dbReference type="EMBL" id="CP029480">
    <property type="protein sequence ID" value="AWW00918.1"/>
    <property type="molecule type" value="Genomic_DNA"/>
</dbReference>
<evidence type="ECO:0000259" key="1">
    <source>
        <dbReference type="PROSITE" id="PS51186"/>
    </source>
</evidence>